<reference evidence="2" key="3">
    <citation type="submission" date="2015-04" db="UniProtKB">
        <authorList>
            <consortium name="EnsemblPlants"/>
        </authorList>
    </citation>
    <scope>IDENTIFICATION</scope>
    <source>
        <strain evidence="2">cv. Jemalong A17</strain>
    </source>
</reference>
<dbReference type="Proteomes" id="UP000002051">
    <property type="component" value="Unassembled WGS sequence"/>
</dbReference>
<reference evidence="1 3" key="2">
    <citation type="journal article" date="2014" name="BMC Genomics">
        <title>An improved genome release (version Mt4.0) for the model legume Medicago truncatula.</title>
        <authorList>
            <person name="Tang H."/>
            <person name="Krishnakumar V."/>
            <person name="Bidwell S."/>
            <person name="Rosen B."/>
            <person name="Chan A."/>
            <person name="Zhou S."/>
            <person name="Gentzbittel L."/>
            <person name="Childs K.L."/>
            <person name="Yandell M."/>
            <person name="Gundlach H."/>
            <person name="Mayer K.F."/>
            <person name="Schwartz D.C."/>
            <person name="Town C.D."/>
        </authorList>
    </citation>
    <scope>GENOME REANNOTATION</scope>
    <source>
        <strain evidence="2 3">cv. Jemalong A17</strain>
    </source>
</reference>
<keyword evidence="3" id="KW-1185">Reference proteome</keyword>
<organism evidence="1 3">
    <name type="scientific">Medicago truncatula</name>
    <name type="common">Barrel medic</name>
    <name type="synonym">Medicago tribuloides</name>
    <dbReference type="NCBI Taxonomy" id="3880"/>
    <lineage>
        <taxon>Eukaryota</taxon>
        <taxon>Viridiplantae</taxon>
        <taxon>Streptophyta</taxon>
        <taxon>Embryophyta</taxon>
        <taxon>Tracheophyta</taxon>
        <taxon>Spermatophyta</taxon>
        <taxon>Magnoliopsida</taxon>
        <taxon>eudicotyledons</taxon>
        <taxon>Gunneridae</taxon>
        <taxon>Pentapetalae</taxon>
        <taxon>rosids</taxon>
        <taxon>fabids</taxon>
        <taxon>Fabales</taxon>
        <taxon>Fabaceae</taxon>
        <taxon>Papilionoideae</taxon>
        <taxon>50 kb inversion clade</taxon>
        <taxon>NPAAA clade</taxon>
        <taxon>Hologalegina</taxon>
        <taxon>IRL clade</taxon>
        <taxon>Trifolieae</taxon>
        <taxon>Medicago</taxon>
    </lineage>
</organism>
<dbReference type="HOGENOM" id="CLU_2053153_0_0_1"/>
<dbReference type="EnsemblPlants" id="AES80117">
    <property type="protein sequence ID" value="AES80117"/>
    <property type="gene ID" value="MTR_7g076790"/>
</dbReference>
<dbReference type="EMBL" id="CM001223">
    <property type="protein sequence ID" value="AES80117.1"/>
    <property type="molecule type" value="Genomic_DNA"/>
</dbReference>
<evidence type="ECO:0000313" key="1">
    <source>
        <dbReference type="EMBL" id="AES80117.1"/>
    </source>
</evidence>
<dbReference type="AlphaFoldDB" id="G7L3J7"/>
<dbReference type="PaxDb" id="3880-AES80117"/>
<evidence type="ECO:0000313" key="3">
    <source>
        <dbReference type="Proteomes" id="UP000002051"/>
    </source>
</evidence>
<accession>G7L3J7</accession>
<name>G7L3J7_MEDTR</name>
<protein>
    <submittedName>
        <fullName evidence="1 2">Uncharacterized protein</fullName>
    </submittedName>
</protein>
<sequence length="120" mass="13741">MIQQTLLLYGYPFGTDVLKDNLFVGQMRTQRSIDQYESREWMVDRCTEWLAIVTFSPGVCRKESQTLFCSIIGWCPKNESRRILAGGQAKTTLEGSSLFPSISGLENCREEFTESTNLRE</sequence>
<evidence type="ECO:0000313" key="2">
    <source>
        <dbReference type="EnsemblPlants" id="AES80117"/>
    </source>
</evidence>
<gene>
    <name evidence="1" type="ordered locus">MTR_7g076790</name>
</gene>
<reference evidence="1 3" key="1">
    <citation type="journal article" date="2011" name="Nature">
        <title>The Medicago genome provides insight into the evolution of rhizobial symbioses.</title>
        <authorList>
            <person name="Young N.D."/>
            <person name="Debelle F."/>
            <person name="Oldroyd G.E."/>
            <person name="Geurts R."/>
            <person name="Cannon S.B."/>
            <person name="Udvardi M.K."/>
            <person name="Benedito V.A."/>
            <person name="Mayer K.F."/>
            <person name="Gouzy J."/>
            <person name="Schoof H."/>
            <person name="Van de Peer Y."/>
            <person name="Proost S."/>
            <person name="Cook D.R."/>
            <person name="Meyers B.C."/>
            <person name="Spannagl M."/>
            <person name="Cheung F."/>
            <person name="De Mita S."/>
            <person name="Krishnakumar V."/>
            <person name="Gundlach H."/>
            <person name="Zhou S."/>
            <person name="Mudge J."/>
            <person name="Bharti A.K."/>
            <person name="Murray J.D."/>
            <person name="Naoumkina M.A."/>
            <person name="Rosen B."/>
            <person name="Silverstein K.A."/>
            <person name="Tang H."/>
            <person name="Rombauts S."/>
            <person name="Zhao P.X."/>
            <person name="Zhou P."/>
            <person name="Barbe V."/>
            <person name="Bardou P."/>
            <person name="Bechner M."/>
            <person name="Bellec A."/>
            <person name="Berger A."/>
            <person name="Berges H."/>
            <person name="Bidwell S."/>
            <person name="Bisseling T."/>
            <person name="Choisne N."/>
            <person name="Couloux A."/>
            <person name="Denny R."/>
            <person name="Deshpande S."/>
            <person name="Dai X."/>
            <person name="Doyle J.J."/>
            <person name="Dudez A.M."/>
            <person name="Farmer A.D."/>
            <person name="Fouteau S."/>
            <person name="Franken C."/>
            <person name="Gibelin C."/>
            <person name="Gish J."/>
            <person name="Goldstein S."/>
            <person name="Gonzalez A.J."/>
            <person name="Green P.J."/>
            <person name="Hallab A."/>
            <person name="Hartog M."/>
            <person name="Hua A."/>
            <person name="Humphray S.J."/>
            <person name="Jeong D.H."/>
            <person name="Jing Y."/>
            <person name="Jocker A."/>
            <person name="Kenton S.M."/>
            <person name="Kim D.J."/>
            <person name="Klee K."/>
            <person name="Lai H."/>
            <person name="Lang C."/>
            <person name="Lin S."/>
            <person name="Macmil S.L."/>
            <person name="Magdelenat G."/>
            <person name="Matthews L."/>
            <person name="McCorrison J."/>
            <person name="Monaghan E.L."/>
            <person name="Mun J.H."/>
            <person name="Najar F.Z."/>
            <person name="Nicholson C."/>
            <person name="Noirot C."/>
            <person name="O'Bleness M."/>
            <person name="Paule C.R."/>
            <person name="Poulain J."/>
            <person name="Prion F."/>
            <person name="Qin B."/>
            <person name="Qu C."/>
            <person name="Retzel E.F."/>
            <person name="Riddle C."/>
            <person name="Sallet E."/>
            <person name="Samain S."/>
            <person name="Samson N."/>
            <person name="Sanders I."/>
            <person name="Saurat O."/>
            <person name="Scarpelli C."/>
            <person name="Schiex T."/>
            <person name="Segurens B."/>
            <person name="Severin A.J."/>
            <person name="Sherrier D.J."/>
            <person name="Shi R."/>
            <person name="Sims S."/>
            <person name="Singer S.R."/>
            <person name="Sinharoy S."/>
            <person name="Sterck L."/>
            <person name="Viollet A."/>
            <person name="Wang B.B."/>
            <person name="Wang K."/>
            <person name="Wang M."/>
            <person name="Wang X."/>
            <person name="Warfsmann J."/>
            <person name="Weissenbach J."/>
            <person name="White D.D."/>
            <person name="White J.D."/>
            <person name="Wiley G.B."/>
            <person name="Wincker P."/>
            <person name="Xing Y."/>
            <person name="Yang L."/>
            <person name="Yao Z."/>
            <person name="Ying F."/>
            <person name="Zhai J."/>
            <person name="Zhou L."/>
            <person name="Zuber A."/>
            <person name="Denarie J."/>
            <person name="Dixon R.A."/>
            <person name="May G.D."/>
            <person name="Schwartz D.C."/>
            <person name="Rogers J."/>
            <person name="Quetier F."/>
            <person name="Town C.D."/>
            <person name="Roe B.A."/>
        </authorList>
    </citation>
    <scope>NUCLEOTIDE SEQUENCE [LARGE SCALE GENOMIC DNA]</scope>
    <source>
        <strain evidence="1">A17</strain>
        <strain evidence="2 3">cv. Jemalong A17</strain>
    </source>
</reference>
<proteinExistence type="predicted"/>